<dbReference type="Gene3D" id="2.160.10.10">
    <property type="entry name" value="Hexapeptide repeat proteins"/>
    <property type="match status" value="1"/>
</dbReference>
<dbReference type="Proteomes" id="UP000451233">
    <property type="component" value="Unassembled WGS sequence"/>
</dbReference>
<dbReference type="InterPro" id="IPR042122">
    <property type="entry name" value="Ser_AcTrfase_N_sf"/>
</dbReference>
<keyword evidence="2 4" id="KW-0808">Transferase</keyword>
<name>A0A7K1XW87_9SPHI</name>
<dbReference type="SUPFAM" id="SSF51161">
    <property type="entry name" value="Trimeric LpxA-like enzymes"/>
    <property type="match status" value="1"/>
</dbReference>
<dbReference type="GO" id="GO:0008652">
    <property type="term" value="P:amino acid biosynthetic process"/>
    <property type="evidence" value="ECO:0007669"/>
    <property type="project" value="UniProtKB-KW"/>
</dbReference>
<dbReference type="PANTHER" id="PTHR42811">
    <property type="entry name" value="SERINE ACETYLTRANSFERASE"/>
    <property type="match status" value="1"/>
</dbReference>
<dbReference type="InterPro" id="IPR011004">
    <property type="entry name" value="Trimer_LpxA-like_sf"/>
</dbReference>
<dbReference type="EMBL" id="WVHS01000001">
    <property type="protein sequence ID" value="MXV14786.1"/>
    <property type="molecule type" value="Genomic_DNA"/>
</dbReference>
<dbReference type="RefSeq" id="WP_160905735.1">
    <property type="nucleotide sequence ID" value="NZ_WVHS01000001.1"/>
</dbReference>
<evidence type="ECO:0000256" key="1">
    <source>
        <dbReference type="ARBA" id="ARBA00022605"/>
    </source>
</evidence>
<evidence type="ECO:0000313" key="5">
    <source>
        <dbReference type="Proteomes" id="UP000451233"/>
    </source>
</evidence>
<reference evidence="4 5" key="1">
    <citation type="submission" date="2019-11" db="EMBL/GenBank/DDBJ databases">
        <title>Pedobacter sp. HMF7056 Genome sequencing and assembly.</title>
        <authorList>
            <person name="Kang H."/>
            <person name="Kim H."/>
            <person name="Joh K."/>
        </authorList>
    </citation>
    <scope>NUCLEOTIDE SEQUENCE [LARGE SCALE GENOMIC DNA]</scope>
    <source>
        <strain evidence="4 5">HMF7056</strain>
    </source>
</reference>
<evidence type="ECO:0000256" key="2">
    <source>
        <dbReference type="ARBA" id="ARBA00022679"/>
    </source>
</evidence>
<keyword evidence="1" id="KW-0028">Amino-acid biosynthesis</keyword>
<evidence type="ECO:0000313" key="4">
    <source>
        <dbReference type="EMBL" id="MXV14786.1"/>
    </source>
</evidence>
<comment type="caution">
    <text evidence="4">The sequence shown here is derived from an EMBL/GenBank/DDBJ whole genome shotgun (WGS) entry which is preliminary data.</text>
</comment>
<dbReference type="CDD" id="cd03354">
    <property type="entry name" value="LbH_SAT"/>
    <property type="match status" value="1"/>
</dbReference>
<gene>
    <name evidence="4" type="ORF">GS398_05715</name>
</gene>
<dbReference type="Gene3D" id="1.10.3130.10">
    <property type="entry name" value="serine acetyltransferase, domain 1"/>
    <property type="match status" value="1"/>
</dbReference>
<dbReference type="InterPro" id="IPR045304">
    <property type="entry name" value="LbH_SAT"/>
</dbReference>
<dbReference type="AlphaFoldDB" id="A0A7K1XW87"/>
<organism evidence="4 5">
    <name type="scientific">Hufsiella ginkgonis</name>
    <dbReference type="NCBI Taxonomy" id="2695274"/>
    <lineage>
        <taxon>Bacteria</taxon>
        <taxon>Pseudomonadati</taxon>
        <taxon>Bacteroidota</taxon>
        <taxon>Sphingobacteriia</taxon>
        <taxon>Sphingobacteriales</taxon>
        <taxon>Sphingobacteriaceae</taxon>
        <taxon>Hufsiella</taxon>
    </lineage>
</organism>
<accession>A0A7K1XW87</accession>
<protein>
    <submittedName>
        <fullName evidence="4">Serine acetyltransferase</fullName>
    </submittedName>
</protein>
<dbReference type="GO" id="GO:0016746">
    <property type="term" value="F:acyltransferase activity"/>
    <property type="evidence" value="ECO:0007669"/>
    <property type="project" value="UniProtKB-KW"/>
</dbReference>
<sequence length="272" mass="29892">MNDHFYSHLFEKQRGVKRIPPNTAIAAWALSVINLLYPEHSKTGLTGIEELKSTVARLETELCGIIGSCCGKEEDPGKQVVADFFAGLPELYRVLNTDIQAIYAGDPAARSEFEVIRTYPGFYAICFYRIAHLLVNLDVDVIPRILTEHAHSVTGIDIHPSAVIGEYFHIDHGTGIVIGETCTIGQHVKMYQGVTLGALSVRKNMAGVKRHPTVEDRVVIYSGASILGGDTVIGHDSVIGGNVWLTESIAPYSTVYHTPMITVQKTTEKRPY</sequence>
<proteinExistence type="predicted"/>
<keyword evidence="3" id="KW-0012">Acyltransferase</keyword>
<keyword evidence="5" id="KW-1185">Reference proteome</keyword>
<evidence type="ECO:0000256" key="3">
    <source>
        <dbReference type="ARBA" id="ARBA00023315"/>
    </source>
</evidence>